<organism evidence="2 3">
    <name type="scientific">Trichomonas vaginalis (strain ATCC PRA-98 / G3)</name>
    <dbReference type="NCBI Taxonomy" id="412133"/>
    <lineage>
        <taxon>Eukaryota</taxon>
        <taxon>Metamonada</taxon>
        <taxon>Parabasalia</taxon>
        <taxon>Trichomonadida</taxon>
        <taxon>Trichomonadidae</taxon>
        <taxon>Trichomonas</taxon>
    </lineage>
</organism>
<dbReference type="InParanoid" id="A2EDB8"/>
<dbReference type="AlphaFoldDB" id="A2EDB8"/>
<feature type="transmembrane region" description="Helical" evidence="1">
    <location>
        <begin position="303"/>
        <end position="319"/>
    </location>
</feature>
<dbReference type="KEGG" id="tva:4767293"/>
<accession>A2EDB8</accession>
<feature type="transmembrane region" description="Helical" evidence="1">
    <location>
        <begin position="325"/>
        <end position="342"/>
    </location>
</feature>
<proteinExistence type="predicted"/>
<keyword evidence="3" id="KW-1185">Reference proteome</keyword>
<name>A2EDB8_TRIV3</name>
<evidence type="ECO:0008006" key="4">
    <source>
        <dbReference type="Google" id="ProtNLM"/>
    </source>
</evidence>
<evidence type="ECO:0000313" key="2">
    <source>
        <dbReference type="EMBL" id="EAY09376.1"/>
    </source>
</evidence>
<protein>
    <recommendedName>
        <fullName evidence="4">GRAM domain-containing protein</fullName>
    </recommendedName>
</protein>
<dbReference type="SMR" id="A2EDB8"/>
<gene>
    <name evidence="2" type="ORF">TVAG_417980</name>
</gene>
<sequence>MTSDVALPQDVWQRWSNPDFDALRQTVIVFGGNISKEAAIEAYPNVSLYYQENEGTSMIKGTLYLTSSRLAFLPNNTIPHPQLVQLRYDLLRSLAGFRNDLSITVKDNTGSAANFKFASAKSLYQCFHLLRALAEAVRMKNAECIQALRNLSSGSNRDATPFSAIEFDLPEFTDPKNLEFVAPKETAPAIDEEEVRNDALVVFLQPIKSMIDYCNHLNFDIHIKLRILFFIALVSFILKFIPLLPLCAAIVVGVQLYYAWIFIKNNNKDEDVSESTSGQHFEGYEQIKQFFQEWFMWKNQNKCLLLLGISLAVFFGWLILPGEFYYFICFSAYFFFLIRPLAQTKIYRQITNGFWYST</sequence>
<dbReference type="VEuPathDB" id="TrichDB:TVAG_417980"/>
<dbReference type="VEuPathDB" id="TrichDB:TVAGG3_0875990"/>
<dbReference type="EMBL" id="DS113359">
    <property type="protein sequence ID" value="EAY09376.1"/>
    <property type="molecule type" value="Genomic_DNA"/>
</dbReference>
<feature type="transmembrane region" description="Helical" evidence="1">
    <location>
        <begin position="227"/>
        <end position="260"/>
    </location>
</feature>
<keyword evidence="1" id="KW-0472">Membrane</keyword>
<dbReference type="Proteomes" id="UP000001542">
    <property type="component" value="Unassembled WGS sequence"/>
</dbReference>
<evidence type="ECO:0000256" key="1">
    <source>
        <dbReference type="SAM" id="Phobius"/>
    </source>
</evidence>
<evidence type="ECO:0000313" key="3">
    <source>
        <dbReference type="Proteomes" id="UP000001542"/>
    </source>
</evidence>
<dbReference type="RefSeq" id="XP_001321599.1">
    <property type="nucleotide sequence ID" value="XM_001321564.1"/>
</dbReference>
<reference evidence="2" key="1">
    <citation type="submission" date="2006-10" db="EMBL/GenBank/DDBJ databases">
        <authorList>
            <person name="Amadeo P."/>
            <person name="Zhao Q."/>
            <person name="Wortman J."/>
            <person name="Fraser-Liggett C."/>
            <person name="Carlton J."/>
        </authorList>
    </citation>
    <scope>NUCLEOTIDE SEQUENCE</scope>
    <source>
        <strain evidence="2">G3</strain>
    </source>
</reference>
<keyword evidence="1" id="KW-0812">Transmembrane</keyword>
<dbReference type="SUPFAM" id="SSF50729">
    <property type="entry name" value="PH domain-like"/>
    <property type="match status" value="1"/>
</dbReference>
<keyword evidence="1" id="KW-1133">Transmembrane helix</keyword>
<dbReference type="OrthoDB" id="10432535at2759"/>
<reference evidence="2" key="2">
    <citation type="journal article" date="2007" name="Science">
        <title>Draft genome sequence of the sexually transmitted pathogen Trichomonas vaginalis.</title>
        <authorList>
            <person name="Carlton J.M."/>
            <person name="Hirt R.P."/>
            <person name="Silva J.C."/>
            <person name="Delcher A.L."/>
            <person name="Schatz M."/>
            <person name="Zhao Q."/>
            <person name="Wortman J.R."/>
            <person name="Bidwell S.L."/>
            <person name="Alsmark U.C.M."/>
            <person name="Besteiro S."/>
            <person name="Sicheritz-Ponten T."/>
            <person name="Noel C.J."/>
            <person name="Dacks J.B."/>
            <person name="Foster P.G."/>
            <person name="Simillion C."/>
            <person name="Van de Peer Y."/>
            <person name="Miranda-Saavedra D."/>
            <person name="Barton G.J."/>
            <person name="Westrop G.D."/>
            <person name="Mueller S."/>
            <person name="Dessi D."/>
            <person name="Fiori P.L."/>
            <person name="Ren Q."/>
            <person name="Paulsen I."/>
            <person name="Zhang H."/>
            <person name="Bastida-Corcuera F.D."/>
            <person name="Simoes-Barbosa A."/>
            <person name="Brown M.T."/>
            <person name="Hayes R.D."/>
            <person name="Mukherjee M."/>
            <person name="Okumura C.Y."/>
            <person name="Schneider R."/>
            <person name="Smith A.J."/>
            <person name="Vanacova S."/>
            <person name="Villalvazo M."/>
            <person name="Haas B.J."/>
            <person name="Pertea M."/>
            <person name="Feldblyum T.V."/>
            <person name="Utterback T.R."/>
            <person name="Shu C.L."/>
            <person name="Osoegawa K."/>
            <person name="de Jong P.J."/>
            <person name="Hrdy I."/>
            <person name="Horvathova L."/>
            <person name="Zubacova Z."/>
            <person name="Dolezal P."/>
            <person name="Malik S.B."/>
            <person name="Logsdon J.M. Jr."/>
            <person name="Henze K."/>
            <person name="Gupta A."/>
            <person name="Wang C.C."/>
            <person name="Dunne R.L."/>
            <person name="Upcroft J.A."/>
            <person name="Upcroft P."/>
            <person name="White O."/>
            <person name="Salzberg S.L."/>
            <person name="Tang P."/>
            <person name="Chiu C.-H."/>
            <person name="Lee Y.-S."/>
            <person name="Embley T.M."/>
            <person name="Coombs G.H."/>
            <person name="Mottram J.C."/>
            <person name="Tachezy J."/>
            <person name="Fraser-Liggett C.M."/>
            <person name="Johnson P.J."/>
        </authorList>
    </citation>
    <scope>NUCLEOTIDE SEQUENCE [LARGE SCALE GENOMIC DNA]</scope>
    <source>
        <strain evidence="2">G3</strain>
    </source>
</reference>